<comment type="similarity">
    <text evidence="1">Belongs to the TRIAP1/MDM35 family.</text>
</comment>
<dbReference type="GO" id="GO:0005634">
    <property type="term" value="C:nucleus"/>
    <property type="evidence" value="ECO:0007669"/>
    <property type="project" value="TreeGrafter"/>
</dbReference>
<dbReference type="Proteomes" id="UP000245768">
    <property type="component" value="Unassembled WGS sequence"/>
</dbReference>
<evidence type="ECO:0000313" key="4">
    <source>
        <dbReference type="EMBL" id="PWN91125.1"/>
    </source>
</evidence>
<protein>
    <submittedName>
        <fullName evidence="4">Uncharacterized protein</fullName>
    </submittedName>
</protein>
<evidence type="ECO:0000313" key="5">
    <source>
        <dbReference type="Proteomes" id="UP000245768"/>
    </source>
</evidence>
<dbReference type="GO" id="GO:1990050">
    <property type="term" value="F:phosphatidic acid transfer activity"/>
    <property type="evidence" value="ECO:0007669"/>
    <property type="project" value="TreeGrafter"/>
</dbReference>
<dbReference type="GO" id="GO:0005829">
    <property type="term" value="C:cytosol"/>
    <property type="evidence" value="ECO:0007669"/>
    <property type="project" value="TreeGrafter"/>
</dbReference>
<dbReference type="GO" id="GO:0045332">
    <property type="term" value="P:phospholipid translocation"/>
    <property type="evidence" value="ECO:0007669"/>
    <property type="project" value="TreeGrafter"/>
</dbReference>
<sequence>MSSSSHAGEALPSSIAARASLGEMPSMDARCTPAKHRYDACFNAWFEEYLGLGPASSSSAAAAATATKAKARSGFFGSLSDSSSGGGGGKDDASRATLRQRLEGQCGPLWKEYQACIERAVKEKNLGGLIDEARMHNPFPFPQHRDRSKPDSPPFPFPSGSPESR</sequence>
<accession>A0A316YTQ0</accession>
<dbReference type="GO" id="GO:0005758">
    <property type="term" value="C:mitochondrial intermembrane space"/>
    <property type="evidence" value="ECO:0007669"/>
    <property type="project" value="TreeGrafter"/>
</dbReference>
<organism evidence="4 5">
    <name type="scientific">Acaromyces ingoldii</name>
    <dbReference type="NCBI Taxonomy" id="215250"/>
    <lineage>
        <taxon>Eukaryota</taxon>
        <taxon>Fungi</taxon>
        <taxon>Dikarya</taxon>
        <taxon>Basidiomycota</taxon>
        <taxon>Ustilaginomycotina</taxon>
        <taxon>Exobasidiomycetes</taxon>
        <taxon>Exobasidiales</taxon>
        <taxon>Cryptobasidiaceae</taxon>
        <taxon>Acaromyces</taxon>
    </lineage>
</organism>
<dbReference type="InterPro" id="IPR007918">
    <property type="entry name" value="MDM35_apoptosis"/>
</dbReference>
<gene>
    <name evidence="4" type="ORF">FA10DRAFT_265006</name>
</gene>
<evidence type="ECO:0000256" key="1">
    <source>
        <dbReference type="ARBA" id="ARBA00006196"/>
    </source>
</evidence>
<dbReference type="Pfam" id="PF05254">
    <property type="entry name" value="UPF0203"/>
    <property type="match status" value="1"/>
</dbReference>
<reference evidence="4 5" key="1">
    <citation type="journal article" date="2018" name="Mol. Biol. Evol.">
        <title>Broad Genomic Sampling Reveals a Smut Pathogenic Ancestry of the Fungal Clade Ustilaginomycotina.</title>
        <authorList>
            <person name="Kijpornyongpan T."/>
            <person name="Mondo S.J."/>
            <person name="Barry K."/>
            <person name="Sandor L."/>
            <person name="Lee J."/>
            <person name="Lipzen A."/>
            <person name="Pangilinan J."/>
            <person name="LaButti K."/>
            <person name="Hainaut M."/>
            <person name="Henrissat B."/>
            <person name="Grigoriev I.V."/>
            <person name="Spatafora J.W."/>
            <person name="Aime M.C."/>
        </authorList>
    </citation>
    <scope>NUCLEOTIDE SEQUENCE [LARGE SCALE GENOMIC DNA]</scope>
    <source>
        <strain evidence="4 5">MCA 4198</strain>
    </source>
</reference>
<evidence type="ECO:0000256" key="2">
    <source>
        <dbReference type="ARBA" id="ARBA00023157"/>
    </source>
</evidence>
<dbReference type="AlphaFoldDB" id="A0A316YTQ0"/>
<dbReference type="PANTHER" id="PTHR46403:SF1">
    <property type="entry name" value="TP53-REGULATED INHIBITOR OF APOPTOSIS 1"/>
    <property type="match status" value="1"/>
</dbReference>
<feature type="region of interest" description="Disordered" evidence="3">
    <location>
        <begin position="133"/>
        <end position="165"/>
    </location>
</feature>
<feature type="region of interest" description="Disordered" evidence="3">
    <location>
        <begin position="75"/>
        <end position="96"/>
    </location>
</feature>
<keyword evidence="5" id="KW-1185">Reference proteome</keyword>
<keyword evidence="2" id="KW-1015">Disulfide bond</keyword>
<dbReference type="EMBL" id="KZ819635">
    <property type="protein sequence ID" value="PWN91125.1"/>
    <property type="molecule type" value="Genomic_DNA"/>
</dbReference>
<dbReference type="InParanoid" id="A0A316YTQ0"/>
<dbReference type="STRING" id="215250.A0A316YTQ0"/>
<dbReference type="PANTHER" id="PTHR46403">
    <property type="entry name" value="TP53-REGULATED INHIBITOR OF APOPTOSIS 1"/>
    <property type="match status" value="1"/>
</dbReference>
<evidence type="ECO:0000256" key="3">
    <source>
        <dbReference type="SAM" id="MobiDB-lite"/>
    </source>
</evidence>
<dbReference type="OrthoDB" id="19091at2759"/>
<proteinExistence type="inferred from homology"/>
<dbReference type="RefSeq" id="XP_025378323.1">
    <property type="nucleotide sequence ID" value="XM_025520878.1"/>
</dbReference>
<name>A0A316YTQ0_9BASI</name>
<dbReference type="GeneID" id="37042794"/>